<sequence length="386" mass="40951">MPIALSPTVEFESAVPSTNRAFVLHGVEDVRFEERPVPSELGSLEVIVAPKKTGLCGSDAHYLSHGSIGDYVLTSPMILGHESAGIVVKVGSAVTSLAPGDRVAMEPGESCRMCYSCKDGHYNRCPSMAFAATPPFDGTLAGFYKLPADMCYPLSHAVSLEEGALIEPLAVGVMAVTTIGQMPLGANVVVFGAGPVGLLTMAAAKALGARHVLAVDIQEPRLEFAKQYAASDYFVPTRTVEGETRLAYSRRQADEIKARFNYAERGPQGVDLIIDCTGAEICVQTALYLLKHGGTYVQVGMGTDSLTIPISTVLNKELTVKGSFRYGPGIYTQAIDLVSRGLIDLKPLITHRYAFVDAAKAFAANRAGKGEDGRALIKAVIDGPLA</sequence>
<comment type="cofactor">
    <cofactor evidence="1 7">
        <name>Zn(2+)</name>
        <dbReference type="ChEBI" id="CHEBI:29105"/>
    </cofactor>
</comment>
<dbReference type="PANTHER" id="PTHR43161:SF9">
    <property type="entry name" value="SORBITOL DEHYDROGENASE"/>
    <property type="match status" value="1"/>
</dbReference>
<dbReference type="CDD" id="cd05285">
    <property type="entry name" value="sorbitol_DH"/>
    <property type="match status" value="1"/>
</dbReference>
<dbReference type="InterPro" id="IPR013149">
    <property type="entry name" value="ADH-like_C"/>
</dbReference>
<name>A0A1Y2G0K5_9BASI</name>
<evidence type="ECO:0000256" key="6">
    <source>
        <dbReference type="ARBA" id="ARBA00023027"/>
    </source>
</evidence>
<accession>A0A1Y2G0K5</accession>
<dbReference type="InterPro" id="IPR002328">
    <property type="entry name" value="ADH_Zn_CS"/>
</dbReference>
<dbReference type="FunCoup" id="A0A1Y2G0K5">
    <property type="interactions" value="95"/>
</dbReference>
<dbReference type="Pfam" id="PF00107">
    <property type="entry name" value="ADH_zinc_N"/>
    <property type="match status" value="1"/>
</dbReference>
<dbReference type="SUPFAM" id="SSF51735">
    <property type="entry name" value="NAD(P)-binding Rossmann-fold domains"/>
    <property type="match status" value="1"/>
</dbReference>
<comment type="caution">
    <text evidence="9">The sequence shown here is derived from an EMBL/GenBank/DDBJ whole genome shotgun (WGS) entry which is preliminary data.</text>
</comment>
<dbReference type="PANTHER" id="PTHR43161">
    <property type="entry name" value="SORBITOL DEHYDROGENASE"/>
    <property type="match status" value="1"/>
</dbReference>
<keyword evidence="3 7" id="KW-0479">Metal-binding</keyword>
<dbReference type="InterPro" id="IPR013154">
    <property type="entry name" value="ADH-like_N"/>
</dbReference>
<evidence type="ECO:0000256" key="2">
    <source>
        <dbReference type="ARBA" id="ARBA00008072"/>
    </source>
</evidence>
<proteinExistence type="inferred from homology"/>
<dbReference type="GO" id="GO:0003939">
    <property type="term" value="F:L-iditol 2-dehydrogenase (NAD+) activity"/>
    <property type="evidence" value="ECO:0007669"/>
    <property type="project" value="TreeGrafter"/>
</dbReference>
<dbReference type="FunFam" id="3.40.50.720:FF:000068">
    <property type="entry name" value="Sorbitol dehydrogenase"/>
    <property type="match status" value="1"/>
</dbReference>
<dbReference type="Gene3D" id="3.90.180.10">
    <property type="entry name" value="Medium-chain alcohol dehydrogenases, catalytic domain"/>
    <property type="match status" value="1"/>
</dbReference>
<dbReference type="OrthoDB" id="2148442at2759"/>
<evidence type="ECO:0000313" key="9">
    <source>
        <dbReference type="EMBL" id="ORY90163.1"/>
    </source>
</evidence>
<organism evidence="9 10">
    <name type="scientific">Leucosporidium creatinivorum</name>
    <dbReference type="NCBI Taxonomy" id="106004"/>
    <lineage>
        <taxon>Eukaryota</taxon>
        <taxon>Fungi</taxon>
        <taxon>Dikarya</taxon>
        <taxon>Basidiomycota</taxon>
        <taxon>Pucciniomycotina</taxon>
        <taxon>Microbotryomycetes</taxon>
        <taxon>Leucosporidiales</taxon>
        <taxon>Leucosporidium</taxon>
    </lineage>
</organism>
<dbReference type="EMBL" id="MCGR01000004">
    <property type="protein sequence ID" value="ORY90163.1"/>
    <property type="molecule type" value="Genomic_DNA"/>
</dbReference>
<dbReference type="InterPro" id="IPR045306">
    <property type="entry name" value="SDH-like"/>
</dbReference>
<evidence type="ECO:0000313" key="10">
    <source>
        <dbReference type="Proteomes" id="UP000193467"/>
    </source>
</evidence>
<evidence type="ECO:0000256" key="7">
    <source>
        <dbReference type="RuleBase" id="RU361277"/>
    </source>
</evidence>
<dbReference type="InterPro" id="IPR011032">
    <property type="entry name" value="GroES-like_sf"/>
</dbReference>
<dbReference type="AlphaFoldDB" id="A0A1Y2G0K5"/>
<gene>
    <name evidence="9" type="ORF">BCR35DRAFT_275173</name>
</gene>
<dbReference type="Pfam" id="PF08240">
    <property type="entry name" value="ADH_N"/>
    <property type="match status" value="1"/>
</dbReference>
<dbReference type="InParanoid" id="A0A1Y2G0K5"/>
<dbReference type="STRING" id="106004.A0A1Y2G0K5"/>
<dbReference type="Proteomes" id="UP000193467">
    <property type="component" value="Unassembled WGS sequence"/>
</dbReference>
<evidence type="ECO:0000256" key="1">
    <source>
        <dbReference type="ARBA" id="ARBA00001947"/>
    </source>
</evidence>
<keyword evidence="4 7" id="KW-0862">Zinc</keyword>
<keyword evidence="6" id="KW-0520">NAD</keyword>
<evidence type="ECO:0000259" key="8">
    <source>
        <dbReference type="SMART" id="SM00829"/>
    </source>
</evidence>
<evidence type="ECO:0000256" key="5">
    <source>
        <dbReference type="ARBA" id="ARBA00023002"/>
    </source>
</evidence>
<keyword evidence="10" id="KW-1185">Reference proteome</keyword>
<dbReference type="GO" id="GO:0008270">
    <property type="term" value="F:zinc ion binding"/>
    <property type="evidence" value="ECO:0007669"/>
    <property type="project" value="InterPro"/>
</dbReference>
<feature type="domain" description="Enoyl reductase (ER)" evidence="8">
    <location>
        <begin position="26"/>
        <end position="381"/>
    </location>
</feature>
<dbReference type="GO" id="GO:0006062">
    <property type="term" value="P:sorbitol catabolic process"/>
    <property type="evidence" value="ECO:0007669"/>
    <property type="project" value="TreeGrafter"/>
</dbReference>
<dbReference type="PROSITE" id="PS00059">
    <property type="entry name" value="ADH_ZINC"/>
    <property type="match status" value="1"/>
</dbReference>
<protein>
    <submittedName>
        <fullName evidence="9">Xylitol dehydrogenase</fullName>
    </submittedName>
</protein>
<dbReference type="SMART" id="SM00829">
    <property type="entry name" value="PKS_ER"/>
    <property type="match status" value="1"/>
</dbReference>
<dbReference type="SUPFAM" id="SSF50129">
    <property type="entry name" value="GroES-like"/>
    <property type="match status" value="1"/>
</dbReference>
<dbReference type="Gene3D" id="3.40.50.720">
    <property type="entry name" value="NAD(P)-binding Rossmann-like Domain"/>
    <property type="match status" value="1"/>
</dbReference>
<reference evidence="9 10" key="1">
    <citation type="submission" date="2016-07" db="EMBL/GenBank/DDBJ databases">
        <title>Pervasive Adenine N6-methylation of Active Genes in Fungi.</title>
        <authorList>
            <consortium name="DOE Joint Genome Institute"/>
            <person name="Mondo S.J."/>
            <person name="Dannebaum R.O."/>
            <person name="Kuo R.C."/>
            <person name="Labutti K."/>
            <person name="Haridas S."/>
            <person name="Kuo A."/>
            <person name="Salamov A."/>
            <person name="Ahrendt S.R."/>
            <person name="Lipzen A."/>
            <person name="Sullivan W."/>
            <person name="Andreopoulos W.B."/>
            <person name="Clum A."/>
            <person name="Lindquist E."/>
            <person name="Daum C."/>
            <person name="Ramamoorthy G.K."/>
            <person name="Gryganskyi A."/>
            <person name="Culley D."/>
            <person name="Magnuson J.K."/>
            <person name="James T.Y."/>
            <person name="O'Malley M.A."/>
            <person name="Stajich J.E."/>
            <person name="Spatafora J.W."/>
            <person name="Visel A."/>
            <person name="Grigoriev I.V."/>
        </authorList>
    </citation>
    <scope>NUCLEOTIDE SEQUENCE [LARGE SCALE GENOMIC DNA]</scope>
    <source>
        <strain evidence="9 10">62-1032</strain>
    </source>
</reference>
<evidence type="ECO:0000256" key="4">
    <source>
        <dbReference type="ARBA" id="ARBA00022833"/>
    </source>
</evidence>
<keyword evidence="5" id="KW-0560">Oxidoreductase</keyword>
<dbReference type="InterPro" id="IPR036291">
    <property type="entry name" value="NAD(P)-bd_dom_sf"/>
</dbReference>
<evidence type="ECO:0000256" key="3">
    <source>
        <dbReference type="ARBA" id="ARBA00022723"/>
    </source>
</evidence>
<comment type="similarity">
    <text evidence="2 7">Belongs to the zinc-containing alcohol dehydrogenase family.</text>
</comment>
<dbReference type="InterPro" id="IPR020843">
    <property type="entry name" value="ER"/>
</dbReference>